<feature type="transmembrane region" description="Helical" evidence="2">
    <location>
        <begin position="354"/>
        <end position="374"/>
    </location>
</feature>
<feature type="region of interest" description="Disordered" evidence="1">
    <location>
        <begin position="45"/>
        <end position="79"/>
    </location>
</feature>
<name>A0A1T4VWH6_9FIRM</name>
<dbReference type="Gene3D" id="2.20.28.30">
    <property type="entry name" value="RNA polymerase ii, chain L"/>
    <property type="match status" value="2"/>
</dbReference>
<reference evidence="3 4" key="1">
    <citation type="submission" date="2017-02" db="EMBL/GenBank/DDBJ databases">
        <authorList>
            <person name="Peterson S.W."/>
        </authorList>
    </citation>
    <scope>NUCLEOTIDE SEQUENCE [LARGE SCALE GENOMIC DNA]</scope>
    <source>
        <strain evidence="3 4">ATCC 35992</strain>
    </source>
</reference>
<dbReference type="Proteomes" id="UP000190814">
    <property type="component" value="Unassembled WGS sequence"/>
</dbReference>
<accession>A0A1T4VWH6</accession>
<dbReference type="PANTHER" id="PTHR37826:SF3">
    <property type="entry name" value="J DOMAIN-CONTAINING PROTEIN"/>
    <property type="match status" value="1"/>
</dbReference>
<organism evidence="3 4">
    <name type="scientific">Eubacterium uniforme</name>
    <dbReference type="NCBI Taxonomy" id="39495"/>
    <lineage>
        <taxon>Bacteria</taxon>
        <taxon>Bacillati</taxon>
        <taxon>Bacillota</taxon>
        <taxon>Clostridia</taxon>
        <taxon>Eubacteriales</taxon>
        <taxon>Eubacteriaceae</taxon>
        <taxon>Eubacterium</taxon>
    </lineage>
</organism>
<proteinExistence type="predicted"/>
<dbReference type="STRING" id="39495.SAMN02745111_01828"/>
<keyword evidence="4" id="KW-1185">Reference proteome</keyword>
<evidence type="ECO:0000256" key="1">
    <source>
        <dbReference type="SAM" id="MobiDB-lite"/>
    </source>
</evidence>
<dbReference type="PANTHER" id="PTHR37826">
    <property type="entry name" value="FLOTILLIN BAND_7_5 DOMAIN PROTEIN"/>
    <property type="match status" value="1"/>
</dbReference>
<evidence type="ECO:0008006" key="5">
    <source>
        <dbReference type="Google" id="ProtNLM"/>
    </source>
</evidence>
<feature type="compositionally biased region" description="Basic and acidic residues" evidence="1">
    <location>
        <begin position="45"/>
        <end position="59"/>
    </location>
</feature>
<keyword evidence="2" id="KW-1133">Transmembrane helix</keyword>
<sequence length="377" mass="42860">MADTFEYKCPNCNGGLIFDNKLQKMKCPYCDSEFDVEALKEYDTELDEKPKEETNKEEQTQVESNTDDDNFSNETNTDEQWDESDGMVVYYCKSCGGEIIGDKTMGASECPYCGNPVVIMDAFKGELKPNLVIPFKLDKEEAKRRLVNHYKGKYLLPNVFKEKNHIDEIKALYVPFWLYNAKVDANLSFKGTKVFTYESGDYRITETSFYRIDRSGSLAFDKVPVDGSSKMPNDLMESIEPYDYKDAVDFQTAYLSGFLANKFDEDSETCVPIANTRIKQSTEDYFRNTILGYTSLTCESSNISFASEESKYAMLPVWILNTSWNGQDFLFAMNGQTGKFVGDLPIDKGKAIRLFAIVSILTTLIVFLIAYYIVLGA</sequence>
<evidence type="ECO:0000256" key="2">
    <source>
        <dbReference type="SAM" id="Phobius"/>
    </source>
</evidence>
<evidence type="ECO:0000313" key="4">
    <source>
        <dbReference type="Proteomes" id="UP000190814"/>
    </source>
</evidence>
<protein>
    <recommendedName>
        <fullName evidence="5">Replication restart DNA helicase PriA</fullName>
    </recommendedName>
</protein>
<dbReference type="OrthoDB" id="3182597at2"/>
<evidence type="ECO:0000313" key="3">
    <source>
        <dbReference type="EMBL" id="SKA69370.1"/>
    </source>
</evidence>
<keyword evidence="2" id="KW-0812">Transmembrane</keyword>
<feature type="compositionally biased region" description="Acidic residues" evidence="1">
    <location>
        <begin position="65"/>
        <end position="79"/>
    </location>
</feature>
<dbReference type="EMBL" id="FUXZ01000011">
    <property type="protein sequence ID" value="SKA69370.1"/>
    <property type="molecule type" value="Genomic_DNA"/>
</dbReference>
<gene>
    <name evidence="3" type="ORF">SAMN02745111_01828</name>
</gene>
<dbReference type="RefSeq" id="WP_078766677.1">
    <property type="nucleotide sequence ID" value="NZ_FUXZ01000011.1"/>
</dbReference>
<keyword evidence="2" id="KW-0472">Membrane</keyword>
<dbReference type="AlphaFoldDB" id="A0A1T4VWH6"/>